<dbReference type="InterPro" id="IPR032280">
    <property type="entry name" value="DUF4985"/>
</dbReference>
<feature type="domain" description="DUF4985" evidence="3">
    <location>
        <begin position="324"/>
        <end position="433"/>
    </location>
</feature>
<evidence type="ECO:0000259" key="2">
    <source>
        <dbReference type="Pfam" id="PF02638"/>
    </source>
</evidence>
<dbReference type="InterPro" id="IPR052177">
    <property type="entry name" value="Divisome_Glycosyl_Hydrolase"/>
</dbReference>
<dbReference type="InterPro" id="IPR017853">
    <property type="entry name" value="GH"/>
</dbReference>
<comment type="caution">
    <text evidence="4">The sequence shown here is derived from an EMBL/GenBank/DDBJ whole genome shotgun (WGS) entry which is preliminary data.</text>
</comment>
<proteinExistence type="predicted"/>
<dbReference type="PANTHER" id="PTHR43405">
    <property type="entry name" value="GLYCOSYL HYDROLASE DIGH"/>
    <property type="match status" value="1"/>
</dbReference>
<name>A0A0L8V8V1_9BACT</name>
<keyword evidence="1" id="KW-0732">Signal</keyword>
<keyword evidence="5" id="KW-1185">Reference proteome</keyword>
<dbReference type="AlphaFoldDB" id="A0A0L8V8V1"/>
<dbReference type="Pfam" id="PF16373">
    <property type="entry name" value="DUF4985"/>
    <property type="match status" value="1"/>
</dbReference>
<evidence type="ECO:0000313" key="4">
    <source>
        <dbReference type="EMBL" id="KOH44617.1"/>
    </source>
</evidence>
<dbReference type="Gene3D" id="3.20.20.80">
    <property type="entry name" value="Glycosidases"/>
    <property type="match status" value="1"/>
</dbReference>
<dbReference type="STRING" id="1409788.NC99_26020"/>
<dbReference type="PANTHER" id="PTHR43405:SF1">
    <property type="entry name" value="GLYCOSYL HYDROLASE DIGH"/>
    <property type="match status" value="1"/>
</dbReference>
<organism evidence="4 5">
    <name type="scientific">Sunxiuqinia dokdonensis</name>
    <dbReference type="NCBI Taxonomy" id="1409788"/>
    <lineage>
        <taxon>Bacteria</taxon>
        <taxon>Pseudomonadati</taxon>
        <taxon>Bacteroidota</taxon>
        <taxon>Bacteroidia</taxon>
        <taxon>Marinilabiliales</taxon>
        <taxon>Prolixibacteraceae</taxon>
        <taxon>Sunxiuqinia</taxon>
    </lineage>
</organism>
<evidence type="ECO:0000313" key="5">
    <source>
        <dbReference type="Proteomes" id="UP000036958"/>
    </source>
</evidence>
<reference evidence="5" key="1">
    <citation type="submission" date="2015-07" db="EMBL/GenBank/DDBJ databases">
        <title>Genome sequencing of Sunxiuqinia dokdonensis strain SK.</title>
        <authorList>
            <person name="Ahn S."/>
            <person name="Kim B.-C."/>
        </authorList>
    </citation>
    <scope>NUCLEOTIDE SEQUENCE [LARGE SCALE GENOMIC DNA]</scope>
    <source>
        <strain evidence="5">SK</strain>
    </source>
</reference>
<dbReference type="Proteomes" id="UP000036958">
    <property type="component" value="Unassembled WGS sequence"/>
</dbReference>
<dbReference type="InterPro" id="IPR003790">
    <property type="entry name" value="GHL10"/>
</dbReference>
<dbReference type="Pfam" id="PF02638">
    <property type="entry name" value="GHL10"/>
    <property type="match status" value="1"/>
</dbReference>
<sequence length="444" mass="49565">MAFAGTLVSCGGQEDDELEWEWEEEKDNSEKPRVIWVDAAANFPDFANSKENIVRDLTLAKEAGFTDVVVDVRPTTGDVLFQTDVVEQVQWLGAWLPSGYTKIERTATWDYLQAFIDAGHSLGLKVYAGVNTFSGGNTTSIGSEGMLFRESDKKEWATQLLTESGIVNTMDLGGSGAKFFNPANEEVQDYLCDMLEDLAAYQDLDGIILDRGRFDGFDSDFSDYTKKNFEDFLGYSLQDFPADVMEYSMTNGGLPSSLPTYFKQWLEFRVKVIHDFMEKAQIRVKSVNPDIEFGVYVGGWYSSYYGVGVNWASPNYNTASDYPKWATANYKNYGYADHMDIILIGAYAAPTRVYGTSEWTIQGFCSRAADKIKDEAIVIGGPDVGNGDWATSSSEVTNQAIIQSVDAAMNSCDGYFLFDMIHLKQKDQWKYVKQGIDAVTGEEK</sequence>
<dbReference type="PATRIC" id="fig|1409788.3.peg.2683"/>
<evidence type="ECO:0000259" key="3">
    <source>
        <dbReference type="Pfam" id="PF16373"/>
    </source>
</evidence>
<evidence type="ECO:0000256" key="1">
    <source>
        <dbReference type="ARBA" id="ARBA00022729"/>
    </source>
</evidence>
<feature type="domain" description="Glycosyl hydrolase-like 10" evidence="2">
    <location>
        <begin position="33"/>
        <end position="314"/>
    </location>
</feature>
<accession>A0A0L8V8V1</accession>
<dbReference type="EMBL" id="LGIA01000159">
    <property type="protein sequence ID" value="KOH44617.1"/>
    <property type="molecule type" value="Genomic_DNA"/>
</dbReference>
<dbReference type="SUPFAM" id="SSF51445">
    <property type="entry name" value="(Trans)glycosidases"/>
    <property type="match status" value="1"/>
</dbReference>
<gene>
    <name evidence="4" type="ORF">NC99_26020</name>
</gene>
<protein>
    <submittedName>
        <fullName evidence="4">S-layer protein</fullName>
    </submittedName>
</protein>